<organism evidence="1 2">
    <name type="scientific">Acinetobacter pittii</name>
    <name type="common">Acinetobacter genomosp. 3</name>
    <dbReference type="NCBI Taxonomy" id="48296"/>
    <lineage>
        <taxon>Bacteria</taxon>
        <taxon>Pseudomonadati</taxon>
        <taxon>Pseudomonadota</taxon>
        <taxon>Gammaproteobacteria</taxon>
        <taxon>Moraxellales</taxon>
        <taxon>Moraxellaceae</taxon>
        <taxon>Acinetobacter</taxon>
        <taxon>Acinetobacter calcoaceticus/baumannii complex</taxon>
    </lineage>
</organism>
<dbReference type="Proteomes" id="UP000076152">
    <property type="component" value="Chromosome"/>
</dbReference>
<dbReference type="EMBL" id="CP015145">
    <property type="protein sequence ID" value="AMX18655.1"/>
    <property type="molecule type" value="Genomic_DNA"/>
</dbReference>
<sequence length="209" mass="24788">MKKLKYDLFLSEQNWHLIHCEINYQDDHNSCFHGYSQIKSDLGMLIQVDFLASKNNIDFNKICLYDCNKNEIQLIDYNEPDYHLYNLVEDTIKSIDIRSAISKLKYEKSNRKIKSISFNKIQEANLLTFVESLPDFSSFVKEKILLEIELKNSSYQDLFLEIIDVLDHLNLIHECLQSEDKLLQRNFEYVKDNLELILIKARVQNLQKS</sequence>
<gene>
    <name evidence="1" type="ORF">IEC338SC_1513</name>
</gene>
<dbReference type="RefSeq" id="WP_063098360.1">
    <property type="nucleotide sequence ID" value="NZ_CP015145.1"/>
</dbReference>
<reference evidence="1 2" key="1">
    <citation type="submission" date="2016-04" db="EMBL/GenBank/DDBJ databases">
        <title>Complete genome sequencing of OXA-72 bearing Acinetobacter pittii strain IEC338SC.</title>
        <authorList>
            <person name="Brasiliense D.M."/>
            <person name="Lima K.V."/>
            <person name="Souza C.O."/>
            <person name="Dutra L.G."/>
            <person name="Mamizuka E.M."/>
            <person name="Perez-Chaparro P.J."/>
            <person name="McCulloch J.A."/>
        </authorList>
    </citation>
    <scope>NUCLEOTIDE SEQUENCE [LARGE SCALE GENOMIC DNA]</scope>
    <source>
        <strain evidence="1 2">IEC338SC</strain>
    </source>
</reference>
<accession>A0AB33B8H7</accession>
<proteinExistence type="predicted"/>
<dbReference type="AlphaFoldDB" id="A0AB33B8H7"/>
<protein>
    <submittedName>
        <fullName evidence="1">Uncharacterized protein</fullName>
    </submittedName>
</protein>
<evidence type="ECO:0000313" key="1">
    <source>
        <dbReference type="EMBL" id="AMX18655.1"/>
    </source>
</evidence>
<evidence type="ECO:0000313" key="2">
    <source>
        <dbReference type="Proteomes" id="UP000076152"/>
    </source>
</evidence>
<name>A0AB33B8H7_ACIPI</name>